<proteinExistence type="predicted"/>
<protein>
    <submittedName>
        <fullName evidence="1">Uncharacterized protein</fullName>
    </submittedName>
</protein>
<organism evidence="1 2">
    <name type="scientific">Pleurodeles waltl</name>
    <name type="common">Iberian ribbed newt</name>
    <dbReference type="NCBI Taxonomy" id="8319"/>
    <lineage>
        <taxon>Eukaryota</taxon>
        <taxon>Metazoa</taxon>
        <taxon>Chordata</taxon>
        <taxon>Craniata</taxon>
        <taxon>Vertebrata</taxon>
        <taxon>Euteleostomi</taxon>
        <taxon>Amphibia</taxon>
        <taxon>Batrachia</taxon>
        <taxon>Caudata</taxon>
        <taxon>Salamandroidea</taxon>
        <taxon>Salamandridae</taxon>
        <taxon>Pleurodelinae</taxon>
        <taxon>Pleurodeles</taxon>
    </lineage>
</organism>
<keyword evidence="2" id="KW-1185">Reference proteome</keyword>
<name>A0AAV7R9X9_PLEWA</name>
<evidence type="ECO:0000313" key="1">
    <source>
        <dbReference type="EMBL" id="KAJ1149109.1"/>
    </source>
</evidence>
<comment type="caution">
    <text evidence="1">The sequence shown here is derived from an EMBL/GenBank/DDBJ whole genome shotgun (WGS) entry which is preliminary data.</text>
</comment>
<evidence type="ECO:0000313" key="2">
    <source>
        <dbReference type="Proteomes" id="UP001066276"/>
    </source>
</evidence>
<sequence length="126" mass="13369">MGSAYTLQQADLYNELYGKQCGAGGVEDSEVPGTSGDLEGVDGESEVELDFEEDELENGELVEGMRLTVGGCLKIYIMGANRRGSIGVFQENSQGFGVSLDGVYPSRGTTGVRRDGFCAGPTLETR</sequence>
<gene>
    <name evidence="1" type="ORF">NDU88_001927</name>
</gene>
<dbReference type="AlphaFoldDB" id="A0AAV7R9X9"/>
<dbReference type="EMBL" id="JANPWB010000009">
    <property type="protein sequence ID" value="KAJ1149109.1"/>
    <property type="molecule type" value="Genomic_DNA"/>
</dbReference>
<accession>A0AAV7R9X9</accession>
<dbReference type="Proteomes" id="UP001066276">
    <property type="component" value="Chromosome 5"/>
</dbReference>
<reference evidence="1" key="1">
    <citation type="journal article" date="2022" name="bioRxiv">
        <title>Sequencing and chromosome-scale assembly of the giantPleurodeles waltlgenome.</title>
        <authorList>
            <person name="Brown T."/>
            <person name="Elewa A."/>
            <person name="Iarovenko S."/>
            <person name="Subramanian E."/>
            <person name="Araus A.J."/>
            <person name="Petzold A."/>
            <person name="Susuki M."/>
            <person name="Suzuki K.-i.T."/>
            <person name="Hayashi T."/>
            <person name="Toyoda A."/>
            <person name="Oliveira C."/>
            <person name="Osipova E."/>
            <person name="Leigh N.D."/>
            <person name="Simon A."/>
            <person name="Yun M.H."/>
        </authorList>
    </citation>
    <scope>NUCLEOTIDE SEQUENCE</scope>
    <source>
        <strain evidence="1">20211129_DDA</strain>
        <tissue evidence="1">Liver</tissue>
    </source>
</reference>